<evidence type="ECO:0000313" key="3">
    <source>
        <dbReference type="Proteomes" id="UP000827092"/>
    </source>
</evidence>
<dbReference type="AlphaFoldDB" id="A0AAV6TKH7"/>
<dbReference type="EMBL" id="JAFNEN010002948">
    <property type="protein sequence ID" value="KAG8172228.1"/>
    <property type="molecule type" value="Genomic_DNA"/>
</dbReference>
<accession>A0AAV6TKH7</accession>
<evidence type="ECO:0000256" key="1">
    <source>
        <dbReference type="SAM" id="MobiDB-lite"/>
    </source>
</evidence>
<organism evidence="2 3">
    <name type="scientific">Oedothorax gibbosus</name>
    <dbReference type="NCBI Taxonomy" id="931172"/>
    <lineage>
        <taxon>Eukaryota</taxon>
        <taxon>Metazoa</taxon>
        <taxon>Ecdysozoa</taxon>
        <taxon>Arthropoda</taxon>
        <taxon>Chelicerata</taxon>
        <taxon>Arachnida</taxon>
        <taxon>Araneae</taxon>
        <taxon>Araneomorphae</taxon>
        <taxon>Entelegynae</taxon>
        <taxon>Araneoidea</taxon>
        <taxon>Linyphiidae</taxon>
        <taxon>Erigoninae</taxon>
        <taxon>Oedothorax</taxon>
    </lineage>
</organism>
<evidence type="ECO:0000313" key="2">
    <source>
        <dbReference type="EMBL" id="KAG8172228.1"/>
    </source>
</evidence>
<comment type="caution">
    <text evidence="2">The sequence shown here is derived from an EMBL/GenBank/DDBJ whole genome shotgun (WGS) entry which is preliminary data.</text>
</comment>
<name>A0AAV6TKH7_9ARAC</name>
<proteinExistence type="predicted"/>
<reference evidence="2 3" key="1">
    <citation type="journal article" date="2022" name="Nat. Ecol. Evol.">
        <title>A masculinizing supergene underlies an exaggerated male reproductive morph in a spider.</title>
        <authorList>
            <person name="Hendrickx F."/>
            <person name="De Corte Z."/>
            <person name="Sonet G."/>
            <person name="Van Belleghem S.M."/>
            <person name="Kostlbacher S."/>
            <person name="Vangestel C."/>
        </authorList>
    </citation>
    <scope>NUCLEOTIDE SEQUENCE [LARGE SCALE GENOMIC DNA]</scope>
    <source>
        <strain evidence="2">W744_W776</strain>
    </source>
</reference>
<keyword evidence="3" id="KW-1185">Reference proteome</keyword>
<protein>
    <submittedName>
        <fullName evidence="2">Uncharacterized protein</fullName>
    </submittedName>
</protein>
<feature type="region of interest" description="Disordered" evidence="1">
    <location>
        <begin position="1"/>
        <end position="51"/>
    </location>
</feature>
<gene>
    <name evidence="2" type="ORF">JTE90_008561</name>
</gene>
<feature type="compositionally biased region" description="Basic residues" evidence="1">
    <location>
        <begin position="19"/>
        <end position="31"/>
    </location>
</feature>
<sequence>MGTGPARKLHYLPRIFKGQQRRTGHRKRRGAFTRTASLSPGRADSRDTNSYKEKITLPRVLRRRLQFGCVTALGPEGPISVSGLGNINPIPFRSAAEQTRACVLRFGRRLASERISPIP</sequence>
<dbReference type="Proteomes" id="UP000827092">
    <property type="component" value="Unassembled WGS sequence"/>
</dbReference>